<organism evidence="2 3">
    <name type="scientific">Poecilia mexicana</name>
    <dbReference type="NCBI Taxonomy" id="48701"/>
    <lineage>
        <taxon>Eukaryota</taxon>
        <taxon>Metazoa</taxon>
        <taxon>Chordata</taxon>
        <taxon>Craniata</taxon>
        <taxon>Vertebrata</taxon>
        <taxon>Euteleostomi</taxon>
        <taxon>Actinopterygii</taxon>
        <taxon>Neopterygii</taxon>
        <taxon>Teleostei</taxon>
        <taxon>Neoteleostei</taxon>
        <taxon>Acanthomorphata</taxon>
        <taxon>Ovalentaria</taxon>
        <taxon>Atherinomorphae</taxon>
        <taxon>Cyprinodontiformes</taxon>
        <taxon>Poeciliidae</taxon>
        <taxon>Poeciliinae</taxon>
        <taxon>Poecilia</taxon>
    </lineage>
</organism>
<protein>
    <recommendedName>
        <fullName evidence="4">CD3e molecule, epsilon associated protein</fullName>
    </recommendedName>
</protein>
<dbReference type="InterPro" id="IPR013240">
    <property type="entry name" value="DNA-dir_RNA_pol1_su_RPA34"/>
</dbReference>
<feature type="region of interest" description="Disordered" evidence="1">
    <location>
        <begin position="1"/>
        <end position="32"/>
    </location>
</feature>
<dbReference type="GeneID" id="106922395"/>
<feature type="compositionally biased region" description="Basic residues" evidence="1">
    <location>
        <begin position="227"/>
        <end position="236"/>
    </location>
</feature>
<evidence type="ECO:0000313" key="2">
    <source>
        <dbReference type="Ensembl" id="ENSPMEP00000031775.1"/>
    </source>
</evidence>
<dbReference type="GO" id="GO:0005736">
    <property type="term" value="C:RNA polymerase I complex"/>
    <property type="evidence" value="ECO:0007669"/>
    <property type="project" value="TreeGrafter"/>
</dbReference>
<feature type="compositionally biased region" description="Basic and acidic residues" evidence="1">
    <location>
        <begin position="21"/>
        <end position="32"/>
    </location>
</feature>
<dbReference type="AlphaFoldDB" id="A0A3B3YXN6"/>
<dbReference type="Proteomes" id="UP000261480">
    <property type="component" value="Unplaced"/>
</dbReference>
<evidence type="ECO:0000313" key="3">
    <source>
        <dbReference type="Proteomes" id="UP000261480"/>
    </source>
</evidence>
<dbReference type="CTD" id="10849"/>
<reference evidence="2" key="2">
    <citation type="submission" date="2025-09" db="UniProtKB">
        <authorList>
            <consortium name="Ensembl"/>
        </authorList>
    </citation>
    <scope>IDENTIFICATION</scope>
</reference>
<accession>A0A3B3YXN6</accession>
<dbReference type="PANTHER" id="PTHR15484">
    <property type="entry name" value="DNA-DIRECTED RNA POLYMERASE I SUBUNIT RPA34"/>
    <property type="match status" value="1"/>
</dbReference>
<dbReference type="Gene3D" id="6.20.250.70">
    <property type="match status" value="1"/>
</dbReference>
<feature type="region of interest" description="Disordered" evidence="1">
    <location>
        <begin position="211"/>
        <end position="338"/>
    </location>
</feature>
<dbReference type="RefSeq" id="XP_014850306.1">
    <property type="nucleotide sequence ID" value="XM_014994820.1"/>
</dbReference>
<reference evidence="2" key="1">
    <citation type="submission" date="2025-08" db="UniProtKB">
        <authorList>
            <consortium name="Ensembl"/>
        </authorList>
    </citation>
    <scope>IDENTIFICATION</scope>
</reference>
<dbReference type="KEGG" id="pmei:106922395"/>
<name>A0A3B3YXN6_9TELE</name>
<dbReference type="OrthoDB" id="10071093at2759"/>
<dbReference type="GO" id="GO:0003723">
    <property type="term" value="F:RNA binding"/>
    <property type="evidence" value="ECO:0007669"/>
    <property type="project" value="TreeGrafter"/>
</dbReference>
<evidence type="ECO:0008006" key="4">
    <source>
        <dbReference type="Google" id="ProtNLM"/>
    </source>
</evidence>
<dbReference type="PANTHER" id="PTHR15484:SF8">
    <property type="entry name" value="DNA-DIRECTED RNA POLYMERASE I SUBUNIT RPA34"/>
    <property type="match status" value="1"/>
</dbReference>
<evidence type="ECO:0000256" key="1">
    <source>
        <dbReference type="SAM" id="MobiDB-lite"/>
    </source>
</evidence>
<sequence length="338" mass="37251">MPKDISSSSSEDETDNVAMETTERQKEPARKTARLECPEDFVSFCHVPCSSTLADNLRNNENELWLIKAPASFDPHCFSGVQVPLSGLQTLKVPVGPVQQSYSVLASSRPNDLHLLTSDSRTSDGFVFAPAFSGLLNICESYGDAGAERAPHVVPTAPAPAIPAGLKQRFHPFGSKTPKLTYVAENEADGAAFGPSSTTLRPLVMKQFVEDGGRVGEDDEEEEEGRKRKKKKKEKRIKSEEVEVLLQMKQEPSDENLDEVTAVGLPFGEEKTTKKKKKKKDREREEVEEGLEPGVNVKEESVSVKCEPLDILYGDAAESSGKKKKKKKKSRTEEDVQS</sequence>
<dbReference type="STRING" id="48701.ENSPMEP00000031775"/>
<dbReference type="GO" id="GO:0006360">
    <property type="term" value="P:transcription by RNA polymerase I"/>
    <property type="evidence" value="ECO:0007669"/>
    <property type="project" value="InterPro"/>
</dbReference>
<proteinExistence type="predicted"/>
<dbReference type="Pfam" id="PF08208">
    <property type="entry name" value="RNA_polI_A34"/>
    <property type="match status" value="1"/>
</dbReference>
<keyword evidence="3" id="KW-1185">Reference proteome</keyword>
<dbReference type="Ensembl" id="ENSPMET00000025042.1">
    <property type="protein sequence ID" value="ENSPMEP00000031775.1"/>
    <property type="gene ID" value="ENSPMEG00000019111.1"/>
</dbReference>